<dbReference type="InterPro" id="IPR021145">
    <property type="entry name" value="Portal_protein_SPP1_Gp6-like"/>
</dbReference>
<keyword evidence="3" id="KW-1185">Reference proteome</keyword>
<name>G5SMK5_9BACT</name>
<dbReference type="eggNOG" id="ENOG502ZBX3">
    <property type="taxonomic scope" value="Bacteria"/>
</dbReference>
<accession>G5SMK5</accession>
<dbReference type="GeneID" id="93556313"/>
<evidence type="ECO:0000313" key="3">
    <source>
        <dbReference type="Proteomes" id="UP000003598"/>
    </source>
</evidence>
<proteinExistence type="predicted"/>
<evidence type="ECO:0000313" key="2">
    <source>
        <dbReference type="EMBL" id="EHH01557.1"/>
    </source>
</evidence>
<dbReference type="EMBL" id="AFFY01000006">
    <property type="protein sequence ID" value="EHH01557.1"/>
    <property type="molecule type" value="Genomic_DNA"/>
</dbReference>
<feature type="region of interest" description="Disordered" evidence="1">
    <location>
        <begin position="473"/>
        <end position="504"/>
    </location>
</feature>
<comment type="caution">
    <text evidence="2">The sequence shown here is derived from an EMBL/GenBank/DDBJ whole genome shotgun (WGS) entry which is preliminary data.</text>
</comment>
<dbReference type="Pfam" id="PF05133">
    <property type="entry name" value="SPP1_portal"/>
    <property type="match status" value="1"/>
</dbReference>
<dbReference type="STRING" id="762968.HMPREF9441_00580"/>
<gene>
    <name evidence="2" type="ORF">HMPREF9441_00580</name>
</gene>
<dbReference type="RefSeq" id="WP_008617599.1">
    <property type="nucleotide sequence ID" value="NZ_JH376582.1"/>
</dbReference>
<feature type="compositionally biased region" description="Basic and acidic residues" evidence="1">
    <location>
        <begin position="473"/>
        <end position="489"/>
    </location>
</feature>
<dbReference type="OrthoDB" id="1452435at2"/>
<dbReference type="AlphaFoldDB" id="G5SMK5"/>
<dbReference type="PATRIC" id="fig|762968.3.peg.516"/>
<dbReference type="HOGENOM" id="CLU_044337_0_0_10"/>
<organism evidence="2 3">
    <name type="scientific">Paraprevotella clara YIT 11840</name>
    <dbReference type="NCBI Taxonomy" id="762968"/>
    <lineage>
        <taxon>Bacteria</taxon>
        <taxon>Pseudomonadati</taxon>
        <taxon>Bacteroidota</taxon>
        <taxon>Bacteroidia</taxon>
        <taxon>Bacteroidales</taxon>
        <taxon>Prevotellaceae</taxon>
        <taxon>Paraprevotella</taxon>
    </lineage>
</organism>
<sequence length="504" mass="58389">MRTIDEVLRIEDIDQKIAYLKKGRKTELPDAVKLYNDWNPNRHEIITDKEKYPKIKITVEKEKEVYDEKTGKTTTIPKKTKDVEPNRIALPIEQDIVNIQTAFTVGTEPKMNCEPEESEQGLFSALKKVLEKNKIKYQNKRIVRSWLSEQECAEYWYVVKDDGFWAKLKRRIGNLFGASAPEYRLKSVIWSPFRGDKLYPFFDDSNNLVAFSREYKKKDLDDMEITCFMTITADSVYQWELTDGWKPIPSFKHGFKKLPVLYCYRPEAYCEKIKTLRVRLEKLMSGYADCIDYHFFPILMLFGDVQSLSGEFKNRVVELQDGANAQYLTWNQASDTVKLELDSLIEKIYSMTNTPRISFENLKGSGNALSGVAFDYVFLSTHLNVENLAEVIGEFMQRRVNFLVSALGSINSSLEKAAETIDIDVEIEPYRLDNIDDRVSTAVKAVSGNVWSQKHGVLFAGNADRLEEELQQIKEEQEEKQRMEIEKQSKMSQNKPQNENRPAV</sequence>
<reference evidence="2 3" key="1">
    <citation type="submission" date="2011-03" db="EMBL/GenBank/DDBJ databases">
        <authorList>
            <person name="Weinstock G."/>
            <person name="Sodergren E."/>
            <person name="Clifton S."/>
            <person name="Fulton L."/>
            <person name="Fulton B."/>
            <person name="Courtney L."/>
            <person name="Fronick C."/>
            <person name="Harrison M."/>
            <person name="Strong C."/>
            <person name="Farmer C."/>
            <person name="Delahaunty K."/>
            <person name="Markovic C."/>
            <person name="Hall O."/>
            <person name="Minx P."/>
            <person name="Tomlinson C."/>
            <person name="Mitreva M."/>
            <person name="Hou S."/>
            <person name="Chen J."/>
            <person name="Wollam A."/>
            <person name="Pepin K.H."/>
            <person name="Johnson M."/>
            <person name="Bhonagiri V."/>
            <person name="Zhang X."/>
            <person name="Suruliraj S."/>
            <person name="Warren W."/>
            <person name="Chinwalla A."/>
            <person name="Mardis E.R."/>
            <person name="Wilson R.K."/>
        </authorList>
    </citation>
    <scope>NUCLEOTIDE SEQUENCE [LARGE SCALE GENOMIC DNA]</scope>
    <source>
        <strain evidence="2 3">YIT 11840</strain>
    </source>
</reference>
<dbReference type="Proteomes" id="UP000003598">
    <property type="component" value="Unassembled WGS sequence"/>
</dbReference>
<evidence type="ECO:0000256" key="1">
    <source>
        <dbReference type="SAM" id="MobiDB-lite"/>
    </source>
</evidence>
<protein>
    <submittedName>
        <fullName evidence="2">Phage portal protein, SPP1 family</fullName>
    </submittedName>
</protein>
<feature type="compositionally biased region" description="Polar residues" evidence="1">
    <location>
        <begin position="490"/>
        <end position="504"/>
    </location>
</feature>